<comment type="caution">
    <text evidence="1">The sequence shown here is derived from an EMBL/GenBank/DDBJ whole genome shotgun (WGS) entry which is preliminary data.</text>
</comment>
<proteinExistence type="predicted"/>
<dbReference type="EMBL" id="JBEPLU010000002">
    <property type="protein sequence ID" value="MET3527722.1"/>
    <property type="molecule type" value="Genomic_DNA"/>
</dbReference>
<dbReference type="Proteomes" id="UP001549110">
    <property type="component" value="Unassembled WGS sequence"/>
</dbReference>
<organism evidence="1 2">
    <name type="scientific">Phenylobacterium koreense</name>
    <dbReference type="NCBI Taxonomy" id="266125"/>
    <lineage>
        <taxon>Bacteria</taxon>
        <taxon>Pseudomonadati</taxon>
        <taxon>Pseudomonadota</taxon>
        <taxon>Alphaproteobacteria</taxon>
        <taxon>Caulobacterales</taxon>
        <taxon>Caulobacteraceae</taxon>
        <taxon>Phenylobacterium</taxon>
    </lineage>
</organism>
<sequence>MTEGLQNRLNAKLAELRAAGRVILRISASADSIERLFVEGGDGAILLDCDPQRDTAWYGDVELQVSDVPGAWVIVAGEGGPQQIAV</sequence>
<dbReference type="RefSeq" id="WP_331930409.1">
    <property type="nucleotide sequence ID" value="NZ_JBEPLU010000002.1"/>
</dbReference>
<name>A0ABV2EL01_9CAUL</name>
<evidence type="ECO:0000313" key="1">
    <source>
        <dbReference type="EMBL" id="MET3527722.1"/>
    </source>
</evidence>
<evidence type="ECO:0000313" key="2">
    <source>
        <dbReference type="Proteomes" id="UP001549110"/>
    </source>
</evidence>
<gene>
    <name evidence="1" type="ORF">ABID41_002840</name>
</gene>
<reference evidence="1 2" key="1">
    <citation type="submission" date="2024-06" db="EMBL/GenBank/DDBJ databases">
        <title>Genomic Encyclopedia of Type Strains, Phase IV (KMG-IV): sequencing the most valuable type-strain genomes for metagenomic binning, comparative biology and taxonomic classification.</title>
        <authorList>
            <person name="Goeker M."/>
        </authorList>
    </citation>
    <scope>NUCLEOTIDE SEQUENCE [LARGE SCALE GENOMIC DNA]</scope>
    <source>
        <strain evidence="1 2">DSM 17809</strain>
    </source>
</reference>
<accession>A0ABV2EL01</accession>
<protein>
    <submittedName>
        <fullName evidence="1">Deoxyribodipyrimidine photolyase-like uncharacterized protein</fullName>
    </submittedName>
</protein>
<keyword evidence="2" id="KW-1185">Reference proteome</keyword>